<dbReference type="AlphaFoldDB" id="A0A0H3K2U4"/>
<dbReference type="InterPro" id="IPR001646">
    <property type="entry name" value="5peptide_repeat"/>
</dbReference>
<organism evidence="1 2">
    <name type="scientific">Synechococcus sp. (strain ATCC 27144 / PCC 6301 / SAUG 1402/1)</name>
    <name type="common">Anacystis nidulans</name>
    <dbReference type="NCBI Taxonomy" id="269084"/>
    <lineage>
        <taxon>Bacteria</taxon>
        <taxon>Bacillati</taxon>
        <taxon>Cyanobacteriota</taxon>
        <taxon>Cyanophyceae</taxon>
        <taxon>Synechococcales</taxon>
        <taxon>Synechococcaceae</taxon>
        <taxon>Synechococcus</taxon>
    </lineage>
</organism>
<dbReference type="EMBL" id="AP008231">
    <property type="protein sequence ID" value="BAD79292.1"/>
    <property type="molecule type" value="Genomic_DNA"/>
</dbReference>
<reference evidence="1 2" key="1">
    <citation type="journal article" date="2007" name="Photosyn. Res.">
        <title>Complete nucleotide sequence of the freshwater unicellular cyanobacterium Synechococcus elongatus PCC 6301 chromosome: gene content and organization.</title>
        <authorList>
            <person name="Sugita C."/>
            <person name="Ogata K."/>
            <person name="Shikata M."/>
            <person name="Jikuya H."/>
            <person name="Takano J."/>
            <person name="Furumichi M."/>
            <person name="Kanehisa M."/>
            <person name="Omata T."/>
            <person name="Sugiura M."/>
            <person name="Sugita M."/>
        </authorList>
    </citation>
    <scope>NUCLEOTIDE SEQUENCE [LARGE SCALE GENOMIC DNA]</scope>
    <source>
        <strain evidence="2">ATCC 27144 / PCC 6301 / SAUG 1402/1</strain>
    </source>
</reference>
<evidence type="ECO:0000313" key="2">
    <source>
        <dbReference type="Proteomes" id="UP000001175"/>
    </source>
</evidence>
<dbReference type="Proteomes" id="UP000001175">
    <property type="component" value="Chromosome"/>
</dbReference>
<sequence>MATKTTAPTGASLSWQVTAPPAVDLVVSLPQPSLDCLSGTVTLAIRGGRLPQVQPKSLALLVDGPHDLKWEQTPTGWVGWRERPGLTQLRWRLPAHTQPYPVNWVVTLADLVLVQTWGLWNHDLSPNAQVLAERLILKHWLRSLPSTPDGAILASTTEPTERTLDWDQSLAALLPTVLAGYDGWQSLGLDPQQDFVGANLTSVDWRGSDWSGCDLRRTNWRGANLNDVDFSGADLRHSRWAGADLSGALLSDARLRGADFRRASLALVNLAGADLSQADLREANLSRANFTGANVVGARFGGNVGLDEAQIMTLRDRGALFVVES</sequence>
<gene>
    <name evidence="1" type="ordered locus">syc1102_d</name>
</gene>
<dbReference type="RefSeq" id="WP_011243413.1">
    <property type="nucleotide sequence ID" value="NC_006576.1"/>
</dbReference>
<accession>A0A0H3K2U4</accession>
<dbReference type="KEGG" id="syc:syc1102_d"/>
<dbReference type="PANTHER" id="PTHR14136:SF17">
    <property type="entry name" value="BTB_POZ DOMAIN-CONTAINING PROTEIN KCTD9"/>
    <property type="match status" value="1"/>
</dbReference>
<evidence type="ECO:0000313" key="1">
    <source>
        <dbReference type="EMBL" id="BAD79292.1"/>
    </source>
</evidence>
<evidence type="ECO:0008006" key="3">
    <source>
        <dbReference type="Google" id="ProtNLM"/>
    </source>
</evidence>
<dbReference type="Pfam" id="PF00805">
    <property type="entry name" value="Pentapeptide"/>
    <property type="match status" value="2"/>
</dbReference>
<proteinExistence type="predicted"/>
<dbReference type="SUPFAM" id="SSF141571">
    <property type="entry name" value="Pentapeptide repeat-like"/>
    <property type="match status" value="1"/>
</dbReference>
<dbReference type="GeneID" id="72429235"/>
<name>A0A0H3K2U4_SYNP6</name>
<dbReference type="PANTHER" id="PTHR14136">
    <property type="entry name" value="BTB_POZ DOMAIN-CONTAINING PROTEIN KCTD9"/>
    <property type="match status" value="1"/>
</dbReference>
<dbReference type="InterPro" id="IPR051082">
    <property type="entry name" value="Pentapeptide-BTB/POZ_domain"/>
</dbReference>
<protein>
    <recommendedName>
        <fullName evidence="3">Pentapeptide repeat-containing protein</fullName>
    </recommendedName>
</protein>
<dbReference type="eggNOG" id="COG1357">
    <property type="taxonomic scope" value="Bacteria"/>
</dbReference>
<dbReference type="Gene3D" id="2.160.20.80">
    <property type="entry name" value="E3 ubiquitin-protein ligase SopA"/>
    <property type="match status" value="1"/>
</dbReference>